<dbReference type="PROSITE" id="PS00622">
    <property type="entry name" value="HTH_LUXR_1"/>
    <property type="match status" value="1"/>
</dbReference>
<dbReference type="InterPro" id="IPR000792">
    <property type="entry name" value="Tscrpt_reg_LuxR_C"/>
</dbReference>
<dbReference type="AlphaFoldDB" id="A3TYK7"/>
<protein>
    <submittedName>
        <fullName evidence="5">Putative transcription regulator protein</fullName>
    </submittedName>
</protein>
<dbReference type="Pfam" id="PF00196">
    <property type="entry name" value="GerE"/>
    <property type="match status" value="1"/>
</dbReference>
<organism evidence="5 6">
    <name type="scientific">Pseudooceanicola batsensis (strain ATCC BAA-863 / DSM 15984 / KCTC 12145 / HTCC2597)</name>
    <name type="common">Oceanicola batsensis</name>
    <dbReference type="NCBI Taxonomy" id="252305"/>
    <lineage>
        <taxon>Bacteria</taxon>
        <taxon>Pseudomonadati</taxon>
        <taxon>Pseudomonadota</taxon>
        <taxon>Alphaproteobacteria</taxon>
        <taxon>Rhodobacterales</taxon>
        <taxon>Paracoccaceae</taxon>
        <taxon>Pseudooceanicola</taxon>
    </lineage>
</organism>
<dbReference type="eggNOG" id="COG2197">
    <property type="taxonomic scope" value="Bacteria"/>
</dbReference>
<keyword evidence="1" id="KW-0805">Transcription regulation</keyword>
<sequence>MIFVGSPIFFSDSILRFVHGELGGVRALRVPGVRALKELTSVDGVPQVCVLEERMVDEPDFELDAVSLACGGGMIALAYYHPEIARRLLARPREAGPGQIGFVPLGAQMDVWLAALRMQLCGERFVPSELLDSLQPENEGGQTRLPPDALGGVRPRLDDAAGLTGRELQVLELVSAGKQNKSIANDLGLSEHTVKLHIHHVLAKLNVRNRTGATTWFLQNRERLPAPGWIDV</sequence>
<name>A3TYK7_PSEBH</name>
<dbReference type="CDD" id="cd06170">
    <property type="entry name" value="LuxR_C_like"/>
    <property type="match status" value="1"/>
</dbReference>
<proteinExistence type="predicted"/>
<dbReference type="PANTHER" id="PTHR44688">
    <property type="entry name" value="DNA-BINDING TRANSCRIPTIONAL ACTIVATOR DEVR_DOSR"/>
    <property type="match status" value="1"/>
</dbReference>
<evidence type="ECO:0000256" key="3">
    <source>
        <dbReference type="ARBA" id="ARBA00023163"/>
    </source>
</evidence>
<dbReference type="Gene3D" id="1.10.10.10">
    <property type="entry name" value="Winged helix-like DNA-binding domain superfamily/Winged helix DNA-binding domain"/>
    <property type="match status" value="1"/>
</dbReference>
<keyword evidence="6" id="KW-1185">Reference proteome</keyword>
<dbReference type="SMART" id="SM00421">
    <property type="entry name" value="HTH_LUXR"/>
    <property type="match status" value="1"/>
</dbReference>
<evidence type="ECO:0000256" key="2">
    <source>
        <dbReference type="ARBA" id="ARBA00023125"/>
    </source>
</evidence>
<keyword evidence="3" id="KW-0804">Transcription</keyword>
<dbReference type="EMBL" id="AAMO01000005">
    <property type="protein sequence ID" value="EAQ03241.1"/>
    <property type="molecule type" value="Genomic_DNA"/>
</dbReference>
<evidence type="ECO:0000313" key="6">
    <source>
        <dbReference type="Proteomes" id="UP000004318"/>
    </source>
</evidence>
<evidence type="ECO:0000256" key="1">
    <source>
        <dbReference type="ARBA" id="ARBA00023015"/>
    </source>
</evidence>
<evidence type="ECO:0000313" key="5">
    <source>
        <dbReference type="EMBL" id="EAQ03241.1"/>
    </source>
</evidence>
<comment type="caution">
    <text evidence="5">The sequence shown here is derived from an EMBL/GenBank/DDBJ whole genome shotgun (WGS) entry which is preliminary data.</text>
</comment>
<dbReference type="Proteomes" id="UP000004318">
    <property type="component" value="Unassembled WGS sequence"/>
</dbReference>
<dbReference type="HOGENOM" id="CLU_092053_0_0_5"/>
<dbReference type="GO" id="GO:0006355">
    <property type="term" value="P:regulation of DNA-templated transcription"/>
    <property type="evidence" value="ECO:0007669"/>
    <property type="project" value="InterPro"/>
</dbReference>
<dbReference type="InterPro" id="IPR016032">
    <property type="entry name" value="Sig_transdc_resp-reg_C-effctor"/>
</dbReference>
<reference evidence="5 6" key="1">
    <citation type="journal article" date="2010" name="J. Bacteriol.">
        <title>Genome sequences of Oceanicola granulosus HTCC2516(T) and Oceanicola batsensis HTCC2597(TDelta).</title>
        <authorList>
            <person name="Thrash J.C."/>
            <person name="Cho J.C."/>
            <person name="Vergin K.L."/>
            <person name="Giovannoni S.J."/>
        </authorList>
    </citation>
    <scope>NUCLEOTIDE SEQUENCE [LARGE SCALE GENOMIC DNA]</scope>
    <source>
        <strain evidence="6">ATCC BAA-863 / DSM 15984 / KCTC 12145 / HTCC2597</strain>
    </source>
</reference>
<feature type="domain" description="HTH luxR-type" evidence="4">
    <location>
        <begin position="156"/>
        <end position="221"/>
    </location>
</feature>
<dbReference type="PROSITE" id="PS50043">
    <property type="entry name" value="HTH_LUXR_2"/>
    <property type="match status" value="1"/>
</dbReference>
<dbReference type="InterPro" id="IPR036388">
    <property type="entry name" value="WH-like_DNA-bd_sf"/>
</dbReference>
<gene>
    <name evidence="5" type="ORF">OB2597_13893</name>
</gene>
<dbReference type="PANTHER" id="PTHR44688:SF16">
    <property type="entry name" value="DNA-BINDING TRANSCRIPTIONAL ACTIVATOR DEVR_DOSR"/>
    <property type="match status" value="1"/>
</dbReference>
<evidence type="ECO:0000259" key="4">
    <source>
        <dbReference type="PROSITE" id="PS50043"/>
    </source>
</evidence>
<dbReference type="GO" id="GO:0003677">
    <property type="term" value="F:DNA binding"/>
    <property type="evidence" value="ECO:0007669"/>
    <property type="project" value="UniProtKB-KW"/>
</dbReference>
<keyword evidence="2" id="KW-0238">DNA-binding</keyword>
<accession>A3TYK7</accession>
<dbReference type="PRINTS" id="PR00038">
    <property type="entry name" value="HTHLUXR"/>
</dbReference>
<dbReference type="SUPFAM" id="SSF46894">
    <property type="entry name" value="C-terminal effector domain of the bipartite response regulators"/>
    <property type="match status" value="1"/>
</dbReference>
<dbReference type="STRING" id="252305.OB2597_13893"/>